<sequence length="494" mass="55119">MAPIHPPPSWQTLTSSHRDRALAQIRKEWHLTPEILATVSPNSPISVTRIPAQSSILDSRELEITETLDATALLEKLSTSEYSAVEVCTAFCKRTAIAQQLTNCLTEIFFETALERAKVLDEYLKRKGRPMGPLHGLPISLKDSLNVTGEYSTIEYVSFIKNGPATENSPLVDILLSPGAVLYVKTNVPQSCMRLIDHSLDCRFSQQHFWTDLKSEKSHPYSRRKQWWRSALVALRGSLLGVGTDIAGSIRIPSICCGTYGFRPPASRIPMGDKLYPDLRLFLQSVIQASPWKTDLSCPPIPWSRPEELGSLRIGLLLEDPLRPCEPEVLHTIQSVAQKLISAGHEVIPLGKFPSIVDAEHLALSYFALDHEHYPLYHATKSGEPLIPSLVAAIEAGLGYEKATKTLEDPVKMNLEKDQLIEDWTDVFRRDSLDVVLAPGAPHPAVPHDTYLRTTYTIVWNLVDRPACIIPADQISSTDIKEMLDYLKPAQLEE</sequence>
<protein>
    <submittedName>
        <fullName evidence="1">Amidase signature enzyme</fullName>
    </submittedName>
</protein>
<evidence type="ECO:0000313" key="1">
    <source>
        <dbReference type="EMBL" id="RAH41009.1"/>
    </source>
</evidence>
<name>A0ACD1FVM9_9EURO</name>
<gene>
    <name evidence="1" type="ORF">BO95DRAFT_507503</name>
</gene>
<dbReference type="Proteomes" id="UP000249057">
    <property type="component" value="Unassembled WGS sequence"/>
</dbReference>
<keyword evidence="2" id="KW-1185">Reference proteome</keyword>
<accession>A0ACD1FVM9</accession>
<dbReference type="EMBL" id="KZ825395">
    <property type="protein sequence ID" value="RAH41009.1"/>
    <property type="molecule type" value="Genomic_DNA"/>
</dbReference>
<organism evidence="1 2">
    <name type="scientific">Aspergillus brunneoviolaceus CBS 621.78</name>
    <dbReference type="NCBI Taxonomy" id="1450534"/>
    <lineage>
        <taxon>Eukaryota</taxon>
        <taxon>Fungi</taxon>
        <taxon>Dikarya</taxon>
        <taxon>Ascomycota</taxon>
        <taxon>Pezizomycotina</taxon>
        <taxon>Eurotiomycetes</taxon>
        <taxon>Eurotiomycetidae</taxon>
        <taxon>Eurotiales</taxon>
        <taxon>Aspergillaceae</taxon>
        <taxon>Aspergillus</taxon>
        <taxon>Aspergillus subgen. Circumdati</taxon>
    </lineage>
</organism>
<evidence type="ECO:0000313" key="2">
    <source>
        <dbReference type="Proteomes" id="UP000249057"/>
    </source>
</evidence>
<reference evidence="1" key="1">
    <citation type="submission" date="2018-02" db="EMBL/GenBank/DDBJ databases">
        <title>The genomes of Aspergillus section Nigri reveals drivers in fungal speciation.</title>
        <authorList>
            <consortium name="DOE Joint Genome Institute"/>
            <person name="Vesth T.C."/>
            <person name="Nybo J."/>
            <person name="Theobald S."/>
            <person name="Brandl J."/>
            <person name="Frisvad J.C."/>
            <person name="Nielsen K.F."/>
            <person name="Lyhne E.K."/>
            <person name="Kogle M.E."/>
            <person name="Kuo A."/>
            <person name="Riley R."/>
            <person name="Clum A."/>
            <person name="Nolan M."/>
            <person name="Lipzen A."/>
            <person name="Salamov A."/>
            <person name="Henrissat B."/>
            <person name="Wiebenga A."/>
            <person name="De vries R.P."/>
            <person name="Grigoriev I.V."/>
            <person name="Mortensen U.H."/>
            <person name="Andersen M.R."/>
            <person name="Baker S.E."/>
        </authorList>
    </citation>
    <scope>NUCLEOTIDE SEQUENCE</scope>
    <source>
        <strain evidence="1">CBS 621.78</strain>
    </source>
</reference>
<proteinExistence type="predicted"/>